<evidence type="ECO:0000313" key="3">
    <source>
        <dbReference type="Proteomes" id="UP000594103"/>
    </source>
</evidence>
<dbReference type="Proteomes" id="UP000594103">
    <property type="component" value="Segment"/>
</dbReference>
<sequence>MYSTKTATTNNQEFTGSYMPVGINENITLKEVNVNKTQNGRDFLEIIFENSDGQTASMTEWKNEKNQWIKTDEELQRRDNVQFGRICQIIDCFYDKRPDAELNTFIDMINWVKGILDPMIGTNKPLRLKVCYDKKGYTQVSQNGIFVEKMEIADSQIKIFKKDLMERPVSADTEQNDPLNLPPSIIPDTVSENKNPADDLPF</sequence>
<dbReference type="KEGG" id="vg:65132008"/>
<protein>
    <submittedName>
        <fullName evidence="2">Uncharacterized protein</fullName>
    </submittedName>
</protein>
<proteinExistence type="predicted"/>
<evidence type="ECO:0000313" key="2">
    <source>
        <dbReference type="EMBL" id="QOR57843.1"/>
    </source>
</evidence>
<reference evidence="2 3" key="1">
    <citation type="submission" date="2020-07" db="EMBL/GenBank/DDBJ databases">
        <title>Taxonomic proposal: Crassvirales, a new order of highly abundant and diverse bacterial viruses.</title>
        <authorList>
            <person name="Shkoporov A.N."/>
            <person name="Stockdale S.R."/>
            <person name="Guerin E."/>
            <person name="Ross R.P."/>
            <person name="Hill C."/>
        </authorList>
    </citation>
    <scope>NUCLEOTIDE SEQUENCE [LARGE SCALE GENOMIC DNA]</scope>
</reference>
<keyword evidence="3" id="KW-1185">Reference proteome</keyword>
<name>A0A7M1RTX5_9CAUD</name>
<feature type="region of interest" description="Disordered" evidence="1">
    <location>
        <begin position="170"/>
        <end position="202"/>
    </location>
</feature>
<dbReference type="RefSeq" id="YP_010113483.1">
    <property type="nucleotide sequence ID" value="NC_055903.1"/>
</dbReference>
<dbReference type="GeneID" id="65132008"/>
<evidence type="ECO:0000256" key="1">
    <source>
        <dbReference type="SAM" id="MobiDB-lite"/>
    </source>
</evidence>
<accession>A0A7M1RTX5</accession>
<dbReference type="EMBL" id="MT774410">
    <property type="protein sequence ID" value="QOR57843.1"/>
    <property type="molecule type" value="Genomic_DNA"/>
</dbReference>
<organism evidence="2 3">
    <name type="scientific">uncultured phage cr272_1</name>
    <dbReference type="NCBI Taxonomy" id="2772094"/>
    <lineage>
        <taxon>Viruses</taxon>
        <taxon>Duplodnaviria</taxon>
        <taxon>Heunggongvirae</taxon>
        <taxon>Uroviricota</taxon>
        <taxon>Caudoviricetes</taxon>
        <taxon>Crassvirales</taxon>
        <taxon>Suoliviridae</taxon>
        <taxon>Oafivirinae</taxon>
        <taxon>Buhlduvirus</taxon>
        <taxon>Buhlduvirus porcinus</taxon>
    </lineage>
</organism>